<dbReference type="EMBL" id="RSCE01000001">
    <property type="protein sequence ID" value="RSH87769.1"/>
    <property type="molecule type" value="Genomic_DNA"/>
</dbReference>
<keyword evidence="5" id="KW-0571">Peptide transport</keyword>
<accession>A0A427Y9E2</accession>
<evidence type="ECO:0000313" key="10">
    <source>
        <dbReference type="EMBL" id="RSH87769.1"/>
    </source>
</evidence>
<reference evidence="10 11" key="1">
    <citation type="submission" date="2018-11" db="EMBL/GenBank/DDBJ databases">
        <title>Genome sequence of Apiotrichum porosum DSM 27194.</title>
        <authorList>
            <person name="Aliyu H."/>
            <person name="Gorte O."/>
            <person name="Ochsenreither K."/>
        </authorList>
    </citation>
    <scope>NUCLEOTIDE SEQUENCE [LARGE SCALE GENOMIC DNA]</scope>
    <source>
        <strain evidence="10 11">DSM 27194</strain>
    </source>
</reference>
<dbReference type="NCBIfam" id="TIGR00727">
    <property type="entry name" value="ISP4_OPT"/>
    <property type="match status" value="1"/>
</dbReference>
<name>A0A427Y9E2_9TREE</name>
<dbReference type="RefSeq" id="XP_028479977.1">
    <property type="nucleotide sequence ID" value="XM_028616120.1"/>
</dbReference>
<dbReference type="OrthoDB" id="9986677at2759"/>
<evidence type="ECO:0000256" key="1">
    <source>
        <dbReference type="ARBA" id="ARBA00004141"/>
    </source>
</evidence>
<dbReference type="InterPro" id="IPR004813">
    <property type="entry name" value="OPT"/>
</dbReference>
<keyword evidence="6" id="KW-0653">Protein transport</keyword>
<protein>
    <recommendedName>
        <fullName evidence="12">OPT family small oligopeptide transporter</fullName>
    </recommendedName>
</protein>
<organism evidence="10 11">
    <name type="scientific">Apiotrichum porosum</name>
    <dbReference type="NCBI Taxonomy" id="105984"/>
    <lineage>
        <taxon>Eukaryota</taxon>
        <taxon>Fungi</taxon>
        <taxon>Dikarya</taxon>
        <taxon>Basidiomycota</taxon>
        <taxon>Agaricomycotina</taxon>
        <taxon>Tremellomycetes</taxon>
        <taxon>Trichosporonales</taxon>
        <taxon>Trichosporonaceae</taxon>
        <taxon>Apiotrichum</taxon>
    </lineage>
</organism>
<feature type="transmembrane region" description="Helical" evidence="9">
    <location>
        <begin position="156"/>
        <end position="176"/>
    </location>
</feature>
<dbReference type="PANTHER" id="PTHR22601">
    <property type="entry name" value="ISP4 LIKE PROTEIN"/>
    <property type="match status" value="1"/>
</dbReference>
<comment type="similarity">
    <text evidence="2">Belongs to the oligopeptide OPT transporter family.</text>
</comment>
<dbReference type="GO" id="GO:0035673">
    <property type="term" value="F:oligopeptide transmembrane transporter activity"/>
    <property type="evidence" value="ECO:0007669"/>
    <property type="project" value="InterPro"/>
</dbReference>
<feature type="transmembrane region" description="Helical" evidence="9">
    <location>
        <begin position="182"/>
        <end position="203"/>
    </location>
</feature>
<dbReference type="Proteomes" id="UP000279236">
    <property type="component" value="Unassembled WGS sequence"/>
</dbReference>
<gene>
    <name evidence="10" type="ORF">EHS24_000285</name>
</gene>
<evidence type="ECO:0008006" key="12">
    <source>
        <dbReference type="Google" id="ProtNLM"/>
    </source>
</evidence>
<comment type="subcellular location">
    <subcellularLocation>
        <location evidence="1">Membrane</location>
        <topology evidence="1">Multi-pass membrane protein</topology>
    </subcellularLocation>
</comment>
<keyword evidence="3" id="KW-0813">Transport</keyword>
<evidence type="ECO:0000313" key="11">
    <source>
        <dbReference type="Proteomes" id="UP000279236"/>
    </source>
</evidence>
<feature type="transmembrane region" description="Helical" evidence="9">
    <location>
        <begin position="804"/>
        <end position="828"/>
    </location>
</feature>
<evidence type="ECO:0000256" key="9">
    <source>
        <dbReference type="SAM" id="Phobius"/>
    </source>
</evidence>
<feature type="transmembrane region" description="Helical" evidence="9">
    <location>
        <begin position="262"/>
        <end position="280"/>
    </location>
</feature>
<feature type="transmembrane region" description="Helical" evidence="9">
    <location>
        <begin position="553"/>
        <end position="573"/>
    </location>
</feature>
<feature type="transmembrane region" description="Helical" evidence="9">
    <location>
        <begin position="224"/>
        <end position="242"/>
    </location>
</feature>
<feature type="transmembrane region" description="Helical" evidence="9">
    <location>
        <begin position="662"/>
        <end position="682"/>
    </location>
</feature>
<keyword evidence="7 9" id="KW-1133">Transmembrane helix</keyword>
<keyword evidence="4 9" id="KW-0812">Transmembrane</keyword>
<feature type="transmembrane region" description="Helical" evidence="9">
    <location>
        <begin position="326"/>
        <end position="345"/>
    </location>
</feature>
<feature type="transmembrane region" description="Helical" evidence="9">
    <location>
        <begin position="728"/>
        <end position="748"/>
    </location>
</feature>
<feature type="transmembrane region" description="Helical" evidence="9">
    <location>
        <begin position="579"/>
        <end position="601"/>
    </location>
</feature>
<evidence type="ECO:0000256" key="6">
    <source>
        <dbReference type="ARBA" id="ARBA00022927"/>
    </source>
</evidence>
<dbReference type="AlphaFoldDB" id="A0A427Y9E2"/>
<evidence type="ECO:0000256" key="2">
    <source>
        <dbReference type="ARBA" id="ARBA00008807"/>
    </source>
</evidence>
<dbReference type="GeneID" id="39584828"/>
<proteinExistence type="inferred from homology"/>
<keyword evidence="11" id="KW-1185">Reference proteome</keyword>
<dbReference type="InterPro" id="IPR004648">
    <property type="entry name" value="Oligpept_transpt"/>
</dbReference>
<evidence type="ECO:0000256" key="7">
    <source>
        <dbReference type="ARBA" id="ARBA00022989"/>
    </source>
</evidence>
<dbReference type="GO" id="GO:0015031">
    <property type="term" value="P:protein transport"/>
    <property type="evidence" value="ECO:0007669"/>
    <property type="project" value="UniProtKB-KW"/>
</dbReference>
<feature type="transmembrane region" description="Helical" evidence="9">
    <location>
        <begin position="760"/>
        <end position="784"/>
    </location>
</feature>
<feature type="transmembrane region" description="Helical" evidence="9">
    <location>
        <begin position="404"/>
        <end position="425"/>
    </location>
</feature>
<dbReference type="Pfam" id="PF03169">
    <property type="entry name" value="OPT"/>
    <property type="match status" value="1"/>
</dbReference>
<dbReference type="NCBIfam" id="TIGR00728">
    <property type="entry name" value="OPT_sfam"/>
    <property type="match status" value="1"/>
</dbReference>
<evidence type="ECO:0000256" key="5">
    <source>
        <dbReference type="ARBA" id="ARBA00022856"/>
    </source>
</evidence>
<keyword evidence="8 9" id="KW-0472">Membrane</keyword>
<evidence type="ECO:0000256" key="4">
    <source>
        <dbReference type="ARBA" id="ARBA00022692"/>
    </source>
</evidence>
<evidence type="ECO:0000256" key="3">
    <source>
        <dbReference type="ARBA" id="ARBA00022448"/>
    </source>
</evidence>
<feature type="transmembrane region" description="Helical" evidence="9">
    <location>
        <begin position="366"/>
        <end position="384"/>
    </location>
</feature>
<evidence type="ECO:0000256" key="8">
    <source>
        <dbReference type="ARBA" id="ARBA00023136"/>
    </source>
</evidence>
<sequence length="875" mass="98620">MAEKDGITETKGNDLWVENLAENHDVDDHGDPLKKAEDADLGANLMASGHVQITQAELEELESKLPEMPAEEARKVLDEIYTVHQHDPRYDPQTLERIRMFLFDPEILANPELYKELIFEMRIFALLTTTSSAYPEVRAVATNTDDPTLPTLTIRVWIIGTFFSAIGCVINSIFSLRYPSVAIGQNVVQLIAYPCGLAMAKWLPKKTILGVNLNPGPFNKKEHMLIVIMSGLGMSWPPLQHLVFVQAMPQYYNMEWARKPGYQFLGSLGTNMIGFGFAGLTRRFLVYPSYCVWPFSLSTIALNNALHDHGSKSSYIPGPFGTRWKASMYKCFWVVFIAYFVYYFFPGYMFPNLTIFDWMSWIKPTNGKLVAITSLNFGVGLGFNPFPTFDYNYLANPGGYYPMFVHYNFLAGLTVALLLSIIFYYRNAWNTGYLMIASPSTFDNKGNSYKVTSVTDSMGRIIEEKYQQYSEPYMSATRIVSFIGSFAYTTGTLTHTLLYNRHELKMGWGSLWKDFKRFVCRIRGQDVGEEDDVHFGDDIHYRLMQAYPEVPEWWFTIVAVVFMILSMVCLGVYTDVNPAVVLMAPAMTIIFVIPIGIVTAVSGIEPSLNTIAEIIGGAAAGGDTMTVQFFRMFGSEPAYHALIYSNDLKLSHYVKIPPRDMFWVQMWGGLIGTMVTVGQWNWLMDLPGVCTPDAPFRLICPGIQGDFSNFVFWGTLGAKRMFGPGSKYSILLIGFPLGVAIPIIIFLLKKKFKKSEILQSCHPLLLILSFAWGGHWGAYIPGIFINLFSWNYLKRNYLEFWTRYNYVTLAALGGAISINALLVFWALVFPNIAFPTWWGNPDAQPGCIGGWNNADCAPFKIPDIGYFGPAPGNLN</sequence>
<comment type="caution">
    <text evidence="10">The sequence shown here is derived from an EMBL/GenBank/DDBJ whole genome shotgun (WGS) entry which is preliminary data.</text>
</comment>
<dbReference type="GO" id="GO:0016020">
    <property type="term" value="C:membrane"/>
    <property type="evidence" value="ECO:0007669"/>
    <property type="project" value="UniProtKB-SubCell"/>
</dbReference>